<keyword evidence="1" id="KW-0812">Transmembrane</keyword>
<reference evidence="2" key="1">
    <citation type="submission" date="2025-08" db="UniProtKB">
        <authorList>
            <consortium name="Ensembl"/>
        </authorList>
    </citation>
    <scope>IDENTIFICATION</scope>
</reference>
<sequence>MSVMTKECRHFQKDLLGNNPIFSSLYFPVYASTPFIFCIDIDMLKDHAKVRGLAIGRWLHFRHPKSIIVHMEIPSLSVGTCLSNSRRVKF</sequence>
<keyword evidence="1" id="KW-1133">Transmembrane helix</keyword>
<dbReference type="AlphaFoldDB" id="A0A8C5NNC4"/>
<accession>A0A8C5NNC4</accession>
<feature type="transmembrane region" description="Helical" evidence="1">
    <location>
        <begin position="20"/>
        <end position="41"/>
    </location>
</feature>
<evidence type="ECO:0000313" key="2">
    <source>
        <dbReference type="Ensembl" id="ENSJHYP00000012407.1"/>
    </source>
</evidence>
<dbReference type="Proteomes" id="UP000694408">
    <property type="component" value="Unplaced"/>
</dbReference>
<name>A0A8C5NNC4_JUNHY</name>
<evidence type="ECO:0000256" key="1">
    <source>
        <dbReference type="SAM" id="Phobius"/>
    </source>
</evidence>
<keyword evidence="3" id="KW-1185">Reference proteome</keyword>
<keyword evidence="1" id="KW-0472">Membrane</keyword>
<proteinExistence type="predicted"/>
<dbReference type="Ensembl" id="ENSJHYT00000015016.1">
    <property type="protein sequence ID" value="ENSJHYP00000012407.1"/>
    <property type="gene ID" value="ENSJHYG00000009691.1"/>
</dbReference>
<evidence type="ECO:0000313" key="3">
    <source>
        <dbReference type="Proteomes" id="UP000694408"/>
    </source>
</evidence>
<protein>
    <submittedName>
        <fullName evidence="2">Uncharacterized protein</fullName>
    </submittedName>
</protein>
<reference evidence="2" key="2">
    <citation type="submission" date="2025-09" db="UniProtKB">
        <authorList>
            <consortium name="Ensembl"/>
        </authorList>
    </citation>
    <scope>IDENTIFICATION</scope>
</reference>
<organism evidence="2 3">
    <name type="scientific">Junco hyemalis</name>
    <name type="common">Dark-eyed junco</name>
    <dbReference type="NCBI Taxonomy" id="40217"/>
    <lineage>
        <taxon>Eukaryota</taxon>
        <taxon>Metazoa</taxon>
        <taxon>Chordata</taxon>
        <taxon>Craniata</taxon>
        <taxon>Vertebrata</taxon>
        <taxon>Euteleostomi</taxon>
        <taxon>Archelosauria</taxon>
        <taxon>Archosauria</taxon>
        <taxon>Dinosauria</taxon>
        <taxon>Saurischia</taxon>
        <taxon>Theropoda</taxon>
        <taxon>Coelurosauria</taxon>
        <taxon>Aves</taxon>
        <taxon>Neognathae</taxon>
        <taxon>Neoaves</taxon>
        <taxon>Telluraves</taxon>
        <taxon>Australaves</taxon>
        <taxon>Passeriformes</taxon>
        <taxon>Passerellidae</taxon>
        <taxon>Junco</taxon>
    </lineage>
</organism>